<name>A0AAV1K5Y3_9NEOP</name>
<sequence>MKAIRFPRLRLTARSNQNIIVKNNSGLERRLRDFVRVRARFAATCSQVGVEPRTVRIEVPLATLCGETALRAAAELQKR</sequence>
<dbReference type="EMBL" id="CAVLEF010000282">
    <property type="protein sequence ID" value="CAK1556111.1"/>
    <property type="molecule type" value="Genomic_DNA"/>
</dbReference>
<proteinExistence type="predicted"/>
<gene>
    <name evidence="1" type="ORF">LNINA_LOCUS14881</name>
</gene>
<evidence type="ECO:0000313" key="2">
    <source>
        <dbReference type="Proteomes" id="UP001497472"/>
    </source>
</evidence>
<dbReference type="Proteomes" id="UP001497472">
    <property type="component" value="Unassembled WGS sequence"/>
</dbReference>
<accession>A0AAV1K5Y3</accession>
<protein>
    <submittedName>
        <fullName evidence="1">Uncharacterized protein</fullName>
    </submittedName>
</protein>
<dbReference type="AlphaFoldDB" id="A0AAV1K5Y3"/>
<reference evidence="1 2" key="1">
    <citation type="submission" date="2023-11" db="EMBL/GenBank/DDBJ databases">
        <authorList>
            <person name="Okamura Y."/>
        </authorList>
    </citation>
    <scope>NUCLEOTIDE SEQUENCE [LARGE SCALE GENOMIC DNA]</scope>
</reference>
<keyword evidence="2" id="KW-1185">Reference proteome</keyword>
<organism evidence="1 2">
    <name type="scientific">Leptosia nina</name>
    <dbReference type="NCBI Taxonomy" id="320188"/>
    <lineage>
        <taxon>Eukaryota</taxon>
        <taxon>Metazoa</taxon>
        <taxon>Ecdysozoa</taxon>
        <taxon>Arthropoda</taxon>
        <taxon>Hexapoda</taxon>
        <taxon>Insecta</taxon>
        <taxon>Pterygota</taxon>
        <taxon>Neoptera</taxon>
        <taxon>Endopterygota</taxon>
        <taxon>Lepidoptera</taxon>
        <taxon>Glossata</taxon>
        <taxon>Ditrysia</taxon>
        <taxon>Papilionoidea</taxon>
        <taxon>Pieridae</taxon>
        <taxon>Pierinae</taxon>
        <taxon>Leptosia</taxon>
    </lineage>
</organism>
<comment type="caution">
    <text evidence="1">The sequence shown here is derived from an EMBL/GenBank/DDBJ whole genome shotgun (WGS) entry which is preliminary data.</text>
</comment>
<evidence type="ECO:0000313" key="1">
    <source>
        <dbReference type="EMBL" id="CAK1556111.1"/>
    </source>
</evidence>